<keyword evidence="5" id="KW-1185">Reference proteome</keyword>
<name>A0AAV5MHA4_9ROSI</name>
<feature type="domain" description="Reverse transcriptase" evidence="2">
    <location>
        <begin position="5"/>
        <end position="90"/>
    </location>
</feature>
<dbReference type="InterPro" id="IPR000477">
    <property type="entry name" value="RT_dom"/>
</dbReference>
<dbReference type="InterPro" id="IPR043502">
    <property type="entry name" value="DNA/RNA_pol_sf"/>
</dbReference>
<dbReference type="InterPro" id="IPR043128">
    <property type="entry name" value="Rev_trsase/Diguanyl_cyclase"/>
</dbReference>
<sequence>MDVLMDDTTGCEMYLFIDGSSGYNQVSMYPSDEKKAAFRIPINNFYYVVMPFGLKNAKATYQRVMVAIFHDFIHIYIEVYIGDIVGATFTRIEEQQHAFLHLQDLMLILPTISVPIQGRLLKVYLSTSSKAVGALVAEDDEEGKEQPVYYVNRNLKGVESRAGTSVVLKDDKGHDAVFSFKLEFQCTNNMAEYEAYLIGLAMAKEAGVQLLKIIGNSEQSFANIRYEQVPQTKNWLADALATITSKVPMVEYPFSVQVVQKDQIISNGSNGCQKISNLIGIGIAPHTEDPKLKARDEGRVHDQVMVVELYETRNQSEPDIFLSSNCKGQKAIWRGKSKECQVRLESHSTEAPASALASQRIGRRRKERRRKESRE</sequence>
<dbReference type="InterPro" id="IPR053134">
    <property type="entry name" value="RNA-dir_DNA_polymerase"/>
</dbReference>
<dbReference type="InterPro" id="IPR041577">
    <property type="entry name" value="RT_RNaseH_2"/>
</dbReference>
<evidence type="ECO:0000256" key="1">
    <source>
        <dbReference type="SAM" id="MobiDB-lite"/>
    </source>
</evidence>
<organism evidence="4 5">
    <name type="scientific">Rubroshorea leprosula</name>
    <dbReference type="NCBI Taxonomy" id="152421"/>
    <lineage>
        <taxon>Eukaryota</taxon>
        <taxon>Viridiplantae</taxon>
        <taxon>Streptophyta</taxon>
        <taxon>Embryophyta</taxon>
        <taxon>Tracheophyta</taxon>
        <taxon>Spermatophyta</taxon>
        <taxon>Magnoliopsida</taxon>
        <taxon>eudicotyledons</taxon>
        <taxon>Gunneridae</taxon>
        <taxon>Pentapetalae</taxon>
        <taxon>rosids</taxon>
        <taxon>malvids</taxon>
        <taxon>Malvales</taxon>
        <taxon>Dipterocarpaceae</taxon>
        <taxon>Rubroshorea</taxon>
    </lineage>
</organism>
<dbReference type="EMBL" id="BPVZ01000250">
    <property type="protein sequence ID" value="GKV48243.1"/>
    <property type="molecule type" value="Genomic_DNA"/>
</dbReference>
<dbReference type="Pfam" id="PF00078">
    <property type="entry name" value="RVT_1"/>
    <property type="match status" value="1"/>
</dbReference>
<protein>
    <submittedName>
        <fullName evidence="4">Uncharacterized protein</fullName>
    </submittedName>
</protein>
<evidence type="ECO:0000313" key="5">
    <source>
        <dbReference type="Proteomes" id="UP001054252"/>
    </source>
</evidence>
<evidence type="ECO:0000259" key="3">
    <source>
        <dbReference type="Pfam" id="PF17919"/>
    </source>
</evidence>
<dbReference type="PANTHER" id="PTHR24559">
    <property type="entry name" value="TRANSPOSON TY3-I GAG-POL POLYPROTEIN"/>
    <property type="match status" value="1"/>
</dbReference>
<feature type="domain" description="Reverse transcriptase/retrotransposon-derived protein RNase H-like" evidence="3">
    <location>
        <begin position="93"/>
        <end position="161"/>
    </location>
</feature>
<comment type="caution">
    <text evidence="4">The sequence shown here is derived from an EMBL/GenBank/DDBJ whole genome shotgun (WGS) entry which is preliminary data.</text>
</comment>
<dbReference type="Pfam" id="PF17919">
    <property type="entry name" value="RT_RNaseH_2"/>
    <property type="match status" value="1"/>
</dbReference>
<dbReference type="InterPro" id="IPR036397">
    <property type="entry name" value="RNaseH_sf"/>
</dbReference>
<evidence type="ECO:0000313" key="4">
    <source>
        <dbReference type="EMBL" id="GKV48243.1"/>
    </source>
</evidence>
<dbReference type="SUPFAM" id="SSF56672">
    <property type="entry name" value="DNA/RNA polymerases"/>
    <property type="match status" value="1"/>
</dbReference>
<accession>A0AAV5MHA4</accession>
<dbReference type="Gene3D" id="3.30.420.10">
    <property type="entry name" value="Ribonuclease H-like superfamily/Ribonuclease H"/>
    <property type="match status" value="1"/>
</dbReference>
<dbReference type="GO" id="GO:0003676">
    <property type="term" value="F:nucleic acid binding"/>
    <property type="evidence" value="ECO:0007669"/>
    <property type="project" value="InterPro"/>
</dbReference>
<dbReference type="Gene3D" id="3.30.70.270">
    <property type="match status" value="1"/>
</dbReference>
<gene>
    <name evidence="4" type="ORF">SLEP1_g55069</name>
</gene>
<evidence type="ECO:0000259" key="2">
    <source>
        <dbReference type="Pfam" id="PF00078"/>
    </source>
</evidence>
<dbReference type="PANTHER" id="PTHR24559:SF439">
    <property type="entry name" value="RETROTRANSPOSON, UNCLASSIFIED-LIKE PROTEIN"/>
    <property type="match status" value="1"/>
</dbReference>
<feature type="region of interest" description="Disordered" evidence="1">
    <location>
        <begin position="344"/>
        <end position="375"/>
    </location>
</feature>
<dbReference type="AlphaFoldDB" id="A0AAV5MHA4"/>
<dbReference type="CDD" id="cd01647">
    <property type="entry name" value="RT_LTR"/>
    <property type="match status" value="1"/>
</dbReference>
<dbReference type="Gene3D" id="3.10.10.10">
    <property type="entry name" value="HIV Type 1 Reverse Transcriptase, subunit A, domain 1"/>
    <property type="match status" value="1"/>
</dbReference>
<dbReference type="Proteomes" id="UP001054252">
    <property type="component" value="Unassembled WGS sequence"/>
</dbReference>
<reference evidence="4 5" key="1">
    <citation type="journal article" date="2021" name="Commun. Biol.">
        <title>The genome of Shorea leprosula (Dipterocarpaceae) highlights the ecological relevance of drought in aseasonal tropical rainforests.</title>
        <authorList>
            <person name="Ng K.K.S."/>
            <person name="Kobayashi M.J."/>
            <person name="Fawcett J.A."/>
            <person name="Hatakeyama M."/>
            <person name="Paape T."/>
            <person name="Ng C.H."/>
            <person name="Ang C.C."/>
            <person name="Tnah L.H."/>
            <person name="Lee C.T."/>
            <person name="Nishiyama T."/>
            <person name="Sese J."/>
            <person name="O'Brien M.J."/>
            <person name="Copetti D."/>
            <person name="Mohd Noor M.I."/>
            <person name="Ong R.C."/>
            <person name="Putra M."/>
            <person name="Sireger I.Z."/>
            <person name="Indrioko S."/>
            <person name="Kosugi Y."/>
            <person name="Izuno A."/>
            <person name="Isagi Y."/>
            <person name="Lee S.L."/>
            <person name="Shimizu K.K."/>
        </authorList>
    </citation>
    <scope>NUCLEOTIDE SEQUENCE [LARGE SCALE GENOMIC DNA]</scope>
    <source>
        <strain evidence="4">214</strain>
    </source>
</reference>
<proteinExistence type="predicted"/>